<protein>
    <submittedName>
        <fullName evidence="2">Uncharacterized protein</fullName>
    </submittedName>
</protein>
<comment type="caution">
    <text evidence="2">The sequence shown here is derived from an EMBL/GenBank/DDBJ whole genome shotgun (WGS) entry which is preliminary data.</text>
</comment>
<name>A0AAV8XZ05_9CUCU</name>
<organism evidence="2 3">
    <name type="scientific">Rhamnusium bicolor</name>
    <dbReference type="NCBI Taxonomy" id="1586634"/>
    <lineage>
        <taxon>Eukaryota</taxon>
        <taxon>Metazoa</taxon>
        <taxon>Ecdysozoa</taxon>
        <taxon>Arthropoda</taxon>
        <taxon>Hexapoda</taxon>
        <taxon>Insecta</taxon>
        <taxon>Pterygota</taxon>
        <taxon>Neoptera</taxon>
        <taxon>Endopterygota</taxon>
        <taxon>Coleoptera</taxon>
        <taxon>Polyphaga</taxon>
        <taxon>Cucujiformia</taxon>
        <taxon>Chrysomeloidea</taxon>
        <taxon>Cerambycidae</taxon>
        <taxon>Lepturinae</taxon>
        <taxon>Rhagiini</taxon>
        <taxon>Rhamnusium</taxon>
    </lineage>
</organism>
<feature type="region of interest" description="Disordered" evidence="1">
    <location>
        <begin position="13"/>
        <end position="36"/>
    </location>
</feature>
<keyword evidence="3" id="KW-1185">Reference proteome</keyword>
<gene>
    <name evidence="2" type="ORF">NQ314_009670</name>
</gene>
<dbReference type="Proteomes" id="UP001162156">
    <property type="component" value="Unassembled WGS sequence"/>
</dbReference>
<dbReference type="InterPro" id="IPR026142">
    <property type="entry name" value="Pro_pase_1_reg_su_36"/>
</dbReference>
<dbReference type="Pfam" id="PF14895">
    <property type="entry name" value="PPPI_inhib"/>
    <property type="match status" value="1"/>
</dbReference>
<dbReference type="PANTHER" id="PTHR21055">
    <property type="entry name" value="PROTEIN PHOSPHATASE 1 REGULATORY SUBUNIT 36"/>
    <property type="match status" value="1"/>
</dbReference>
<reference evidence="2" key="1">
    <citation type="journal article" date="2023" name="Insect Mol. Biol.">
        <title>Genome sequencing provides insights into the evolution of gene families encoding plant cell wall-degrading enzymes in longhorned beetles.</title>
        <authorList>
            <person name="Shin N.R."/>
            <person name="Okamura Y."/>
            <person name="Kirsch R."/>
            <person name="Pauchet Y."/>
        </authorList>
    </citation>
    <scope>NUCLEOTIDE SEQUENCE</scope>
    <source>
        <strain evidence="2">RBIC_L_NR</strain>
    </source>
</reference>
<feature type="compositionally biased region" description="Polar residues" evidence="1">
    <location>
        <begin position="21"/>
        <end position="36"/>
    </location>
</feature>
<dbReference type="AlphaFoldDB" id="A0AAV8XZ05"/>
<evidence type="ECO:0000256" key="1">
    <source>
        <dbReference type="SAM" id="MobiDB-lite"/>
    </source>
</evidence>
<sequence>WYNLKAKLFSRDATKEKETAPQRQVSTLGSATSTTSQGARVVNKDIHFKQTVGNLSQVWNKMQLRRVEATRKLRQPIVTELENIVRDDLADLRSMVARDYSVILLGIGDAKRFHHMNNKNNDSFSDRDRRLFECLMMMTIRVIWIALSRKYMTLIVYIKTQHLTLSPEEDRILIGKAYTVERKLLHRSPAVQEIICDHHDYRMLAIGVTDTDCNEARQTYLEAAYTAPEELLWDMRIPVGILGVPRKYLDAMLKVKEIPTRKKKNAMRPIPEFVLPPKISYETMGISETLPKQTCRYQESESTKVTRRKQCKKWRKYVESGGAPPANTIDLMTALTPSLTALRASIAPVYSKYN</sequence>
<dbReference type="EMBL" id="JANEYF010002656">
    <property type="protein sequence ID" value="KAJ8943697.1"/>
    <property type="molecule type" value="Genomic_DNA"/>
</dbReference>
<feature type="non-terminal residue" evidence="2">
    <location>
        <position position="1"/>
    </location>
</feature>
<evidence type="ECO:0000313" key="2">
    <source>
        <dbReference type="EMBL" id="KAJ8943697.1"/>
    </source>
</evidence>
<proteinExistence type="predicted"/>
<dbReference type="PANTHER" id="PTHR21055:SF3">
    <property type="entry name" value="PROTEIN PHOSPHATASE 1 REGULATORY SUBUNIT 36"/>
    <property type="match status" value="1"/>
</dbReference>
<evidence type="ECO:0000313" key="3">
    <source>
        <dbReference type="Proteomes" id="UP001162156"/>
    </source>
</evidence>
<accession>A0AAV8XZ05</accession>
<dbReference type="GO" id="GO:0019902">
    <property type="term" value="F:phosphatase binding"/>
    <property type="evidence" value="ECO:0007669"/>
    <property type="project" value="InterPro"/>
</dbReference>